<dbReference type="GO" id="GO:0000155">
    <property type="term" value="F:phosphorelay sensor kinase activity"/>
    <property type="evidence" value="ECO:0007669"/>
    <property type="project" value="InterPro"/>
</dbReference>
<dbReference type="SUPFAM" id="SSF47384">
    <property type="entry name" value="Homodimeric domain of signal transducing histidine kinase"/>
    <property type="match status" value="1"/>
</dbReference>
<dbReference type="HOGENOM" id="CLU_1229427_0_0_6"/>
<keyword evidence="4" id="KW-0808">Transferase</keyword>
<feature type="domain" description="Signal transduction histidine kinase dimerisation/phosphoacceptor" evidence="3">
    <location>
        <begin position="32"/>
        <end position="98"/>
    </location>
</feature>
<dbReference type="eggNOG" id="COG4191">
    <property type="taxonomic scope" value="Bacteria"/>
</dbReference>
<dbReference type="KEGG" id="tmb:Thimo_1402"/>
<keyword evidence="4" id="KW-0418">Kinase</keyword>
<accession>L0GW27</accession>
<dbReference type="InterPro" id="IPR036097">
    <property type="entry name" value="HisK_dim/P_sf"/>
</dbReference>
<dbReference type="SMART" id="SM00388">
    <property type="entry name" value="HisKA"/>
    <property type="match status" value="1"/>
</dbReference>
<dbReference type="CDD" id="cd00082">
    <property type="entry name" value="HisKA"/>
    <property type="match status" value="1"/>
</dbReference>
<protein>
    <recommendedName>
        <fullName evidence="2">histidine kinase</fullName>
        <ecNumber evidence="2">2.7.13.3</ecNumber>
    </recommendedName>
</protein>
<organism evidence="4 5">
    <name type="scientific">Thioflavicoccus mobilis 8321</name>
    <dbReference type="NCBI Taxonomy" id="765912"/>
    <lineage>
        <taxon>Bacteria</taxon>
        <taxon>Pseudomonadati</taxon>
        <taxon>Pseudomonadota</taxon>
        <taxon>Gammaproteobacteria</taxon>
        <taxon>Chromatiales</taxon>
        <taxon>Chromatiaceae</taxon>
        <taxon>Thioflavicoccus</taxon>
    </lineage>
</organism>
<dbReference type="Gene3D" id="1.10.287.130">
    <property type="match status" value="1"/>
</dbReference>
<dbReference type="EMBL" id="CP003051">
    <property type="protein sequence ID" value="AGA90196.1"/>
    <property type="molecule type" value="Genomic_DNA"/>
</dbReference>
<evidence type="ECO:0000256" key="2">
    <source>
        <dbReference type="ARBA" id="ARBA00012438"/>
    </source>
</evidence>
<evidence type="ECO:0000313" key="5">
    <source>
        <dbReference type="Proteomes" id="UP000010816"/>
    </source>
</evidence>
<sequence>MTLSHSHKCFPSAEEAGVEVWERLADLERRSLLAEQARQLAHRMRTPLNVIELICETLQIELQHEQNKAERLDSVLDAVARLSTTLTDTVKSNRFTPGPARAADAVELAAQLVRLHGGEVDGVIAAGPWPRVMIDPKAFEAAILHALRLIGVGGQPRPRPILQCEVVDGVLKVRLAANGVARAPAGMLNRDSLMALAAERVARDSGGKLALDEGAVTFLLPVAED</sequence>
<proteinExistence type="predicted"/>
<comment type="catalytic activity">
    <reaction evidence="1">
        <text>ATP + protein L-histidine = ADP + protein N-phospho-L-histidine.</text>
        <dbReference type="EC" id="2.7.13.3"/>
    </reaction>
</comment>
<dbReference type="InterPro" id="IPR003661">
    <property type="entry name" value="HisK_dim/P_dom"/>
</dbReference>
<keyword evidence="5" id="KW-1185">Reference proteome</keyword>
<dbReference type="AlphaFoldDB" id="L0GW27"/>
<evidence type="ECO:0000259" key="3">
    <source>
        <dbReference type="SMART" id="SM00388"/>
    </source>
</evidence>
<evidence type="ECO:0000313" key="4">
    <source>
        <dbReference type="EMBL" id="AGA90196.1"/>
    </source>
</evidence>
<name>L0GW27_9GAMM</name>
<dbReference type="EC" id="2.7.13.3" evidence="2"/>
<reference evidence="4 5" key="1">
    <citation type="submission" date="2011-09" db="EMBL/GenBank/DDBJ databases">
        <title>Complete sequence of chromosome of Thioflavicoccus mobilis 8321.</title>
        <authorList>
            <consortium name="US DOE Joint Genome Institute"/>
            <person name="Lucas S."/>
            <person name="Han J."/>
            <person name="Lapidus A."/>
            <person name="Cheng J.-F."/>
            <person name="Goodwin L."/>
            <person name="Pitluck S."/>
            <person name="Peters L."/>
            <person name="Ovchinnikova G."/>
            <person name="Lu M."/>
            <person name="Detter J.C."/>
            <person name="Han C."/>
            <person name="Tapia R."/>
            <person name="Land M."/>
            <person name="Hauser L."/>
            <person name="Kyrpides N."/>
            <person name="Ivanova N."/>
            <person name="Pagani I."/>
            <person name="Vogl K."/>
            <person name="Liu Z."/>
            <person name="Imhoff J."/>
            <person name="Thiel V."/>
            <person name="Frigaard N.-U."/>
            <person name="Bryant D."/>
            <person name="Woyke T."/>
        </authorList>
    </citation>
    <scope>NUCLEOTIDE SEQUENCE [LARGE SCALE GENOMIC DNA]</scope>
    <source>
        <strain evidence="4 5">8321</strain>
    </source>
</reference>
<gene>
    <name evidence="4" type="ORF">Thimo_1402</name>
</gene>
<dbReference type="STRING" id="765912.Thimo_1402"/>
<evidence type="ECO:0000256" key="1">
    <source>
        <dbReference type="ARBA" id="ARBA00000085"/>
    </source>
</evidence>
<dbReference type="OrthoDB" id="5766257at2"/>
<dbReference type="Proteomes" id="UP000010816">
    <property type="component" value="Chromosome"/>
</dbReference>
<dbReference type="RefSeq" id="WP_015280340.1">
    <property type="nucleotide sequence ID" value="NC_019940.1"/>
</dbReference>
<dbReference type="Pfam" id="PF00512">
    <property type="entry name" value="HisKA"/>
    <property type="match status" value="1"/>
</dbReference>